<organism evidence="1 2">
    <name type="scientific">Paenibacillus nasutitermitis</name>
    <dbReference type="NCBI Taxonomy" id="1652958"/>
    <lineage>
        <taxon>Bacteria</taxon>
        <taxon>Bacillati</taxon>
        <taxon>Bacillota</taxon>
        <taxon>Bacilli</taxon>
        <taxon>Bacillales</taxon>
        <taxon>Paenibacillaceae</taxon>
        <taxon>Paenibacillus</taxon>
    </lineage>
</organism>
<name>A0A916Z705_9BACL</name>
<reference evidence="1" key="1">
    <citation type="journal article" date="2014" name="Int. J. Syst. Evol. Microbiol.">
        <title>Complete genome sequence of Corynebacterium casei LMG S-19264T (=DSM 44701T), isolated from a smear-ripened cheese.</title>
        <authorList>
            <consortium name="US DOE Joint Genome Institute (JGI-PGF)"/>
            <person name="Walter F."/>
            <person name="Albersmeier A."/>
            <person name="Kalinowski J."/>
            <person name="Ruckert C."/>
        </authorList>
    </citation>
    <scope>NUCLEOTIDE SEQUENCE</scope>
    <source>
        <strain evidence="1">CGMCC 1.15178</strain>
    </source>
</reference>
<dbReference type="EMBL" id="BMHP01000003">
    <property type="protein sequence ID" value="GGD78091.1"/>
    <property type="molecule type" value="Genomic_DNA"/>
</dbReference>
<gene>
    <name evidence="1" type="ORF">GCM10010911_40120</name>
</gene>
<evidence type="ECO:0000313" key="2">
    <source>
        <dbReference type="Proteomes" id="UP000612456"/>
    </source>
</evidence>
<proteinExistence type="predicted"/>
<evidence type="ECO:0000313" key="1">
    <source>
        <dbReference type="EMBL" id="GGD78091.1"/>
    </source>
</evidence>
<dbReference type="AlphaFoldDB" id="A0A916Z705"/>
<protein>
    <submittedName>
        <fullName evidence="1">Uncharacterized protein</fullName>
    </submittedName>
</protein>
<dbReference type="Proteomes" id="UP000612456">
    <property type="component" value="Unassembled WGS sequence"/>
</dbReference>
<comment type="caution">
    <text evidence="1">The sequence shown here is derived from an EMBL/GenBank/DDBJ whole genome shotgun (WGS) entry which is preliminary data.</text>
</comment>
<sequence length="61" mass="6455">MSTHPDGTVYTKIARICDMAGTLPLPSHGGYVLVDSLFTSSRVIDSYAAAGYHLIGALKTN</sequence>
<accession>A0A916Z705</accession>
<reference evidence="1" key="2">
    <citation type="submission" date="2020-09" db="EMBL/GenBank/DDBJ databases">
        <authorList>
            <person name="Sun Q."/>
            <person name="Zhou Y."/>
        </authorList>
    </citation>
    <scope>NUCLEOTIDE SEQUENCE</scope>
    <source>
        <strain evidence="1">CGMCC 1.15178</strain>
    </source>
</reference>
<keyword evidence="2" id="KW-1185">Reference proteome</keyword>